<dbReference type="PANTHER" id="PTHR38011:SF7">
    <property type="entry name" value="2,5-DIAMINO-6-RIBOSYLAMINO-4(3H)-PYRIMIDINONE 5'-PHOSPHATE REDUCTASE"/>
    <property type="match status" value="1"/>
</dbReference>
<dbReference type="GO" id="GO:0009231">
    <property type="term" value="P:riboflavin biosynthetic process"/>
    <property type="evidence" value="ECO:0007669"/>
    <property type="project" value="InterPro"/>
</dbReference>
<reference evidence="5 6" key="1">
    <citation type="journal article" date="2009" name="Stand. Genomic Sci.">
        <title>Complete genome sequence of Acidimicrobium ferrooxidans type strain (ICP).</title>
        <authorList>
            <person name="Clum A."/>
            <person name="Nolan M."/>
            <person name="Lang E."/>
            <person name="Glavina Del Rio T."/>
            <person name="Tice H."/>
            <person name="Copeland A."/>
            <person name="Cheng J.F."/>
            <person name="Lucas S."/>
            <person name="Chen F."/>
            <person name="Bruce D."/>
            <person name="Goodwin L."/>
            <person name="Pitluck S."/>
            <person name="Ivanova N."/>
            <person name="Mavrommatis K."/>
            <person name="Mikhailova N."/>
            <person name="Pati A."/>
            <person name="Chen A."/>
            <person name="Palaniappan K."/>
            <person name="Goker M."/>
            <person name="Spring S."/>
            <person name="Land M."/>
            <person name="Hauser L."/>
            <person name="Chang Y.J."/>
            <person name="Jeffries C.C."/>
            <person name="Chain P."/>
            <person name="Bristow J."/>
            <person name="Eisen J.A."/>
            <person name="Markowitz V."/>
            <person name="Hugenholtz P."/>
            <person name="Kyrpides N.C."/>
            <person name="Klenk H.P."/>
            <person name="Lapidus A."/>
        </authorList>
    </citation>
    <scope>NUCLEOTIDE SEQUENCE [LARGE SCALE GENOMIC DNA]</scope>
    <source>
        <strain evidence="6">DSM 10331 / JCM 15462 / NBRC 103882 / ICP</strain>
    </source>
</reference>
<accession>C7LY91</accession>
<dbReference type="PANTHER" id="PTHR38011">
    <property type="entry name" value="DIHYDROFOLATE REDUCTASE FAMILY PROTEIN (AFU_ORTHOLOGUE AFUA_8G06820)"/>
    <property type="match status" value="1"/>
</dbReference>
<dbReference type="AlphaFoldDB" id="C7LY91"/>
<dbReference type="GO" id="GO:0008703">
    <property type="term" value="F:5-amino-6-(5-phosphoribosylamino)uracil reductase activity"/>
    <property type="evidence" value="ECO:0007669"/>
    <property type="project" value="InterPro"/>
</dbReference>
<dbReference type="STRING" id="525909.Afer_0749"/>
<dbReference type="HOGENOM" id="CLU_1248386_0_0_11"/>
<dbReference type="InterPro" id="IPR002734">
    <property type="entry name" value="RibDG_C"/>
</dbReference>
<dbReference type="Proteomes" id="UP000000771">
    <property type="component" value="Chromosome"/>
</dbReference>
<organism evidence="5 6">
    <name type="scientific">Acidimicrobium ferrooxidans (strain DSM 10331 / JCM 15462 / NBRC 103882 / ICP)</name>
    <dbReference type="NCBI Taxonomy" id="525909"/>
    <lineage>
        <taxon>Bacteria</taxon>
        <taxon>Bacillati</taxon>
        <taxon>Actinomycetota</taxon>
        <taxon>Acidimicrobiia</taxon>
        <taxon>Acidimicrobiales</taxon>
        <taxon>Acidimicrobiaceae</taxon>
        <taxon>Acidimicrobium</taxon>
    </lineage>
</organism>
<evidence type="ECO:0000313" key="6">
    <source>
        <dbReference type="Proteomes" id="UP000000771"/>
    </source>
</evidence>
<dbReference type="Gene3D" id="3.40.430.10">
    <property type="entry name" value="Dihydrofolate Reductase, subunit A"/>
    <property type="match status" value="2"/>
</dbReference>
<dbReference type="InterPro" id="IPR050765">
    <property type="entry name" value="Riboflavin_Biosynth_HTPR"/>
</dbReference>
<keyword evidence="2" id="KW-0521">NADP</keyword>
<evidence type="ECO:0000313" key="5">
    <source>
        <dbReference type="EMBL" id="ACU53699.1"/>
    </source>
</evidence>
<evidence type="ECO:0000259" key="4">
    <source>
        <dbReference type="Pfam" id="PF01872"/>
    </source>
</evidence>
<name>C7LY91_ACIFD</name>
<keyword evidence="3" id="KW-0560">Oxidoreductase</keyword>
<dbReference type="OrthoDB" id="5243299at2"/>
<comment type="pathway">
    <text evidence="1">Cofactor biosynthesis; riboflavin biosynthesis.</text>
</comment>
<protein>
    <submittedName>
        <fullName evidence="5">Bifunctional deaminase-reductase domain protein</fullName>
    </submittedName>
</protein>
<evidence type="ECO:0000256" key="2">
    <source>
        <dbReference type="ARBA" id="ARBA00022857"/>
    </source>
</evidence>
<dbReference type="RefSeq" id="WP_015798188.1">
    <property type="nucleotide sequence ID" value="NC_013124.1"/>
</dbReference>
<sequence>MKTEHWPTGRIPTTLLGRHFAPGTCRVIAVVIASLDGRATIDGRSGGLGSEADRSALAFLRATAQAILVGSATARDEGYGPALVRNEELRSLRARLGIGGTEVPICIATRATAPDFAARAVDLDKIRTRADLFGACGVEPSAPGHLLVEGGPTVLATLLERRLIDELSLTVAPIVAGQAEAPLVPRILEAPLTATPLALVSTERELLWRLGLPTTQDRADA</sequence>
<dbReference type="eggNOG" id="COG1985">
    <property type="taxonomic scope" value="Bacteria"/>
</dbReference>
<feature type="domain" description="Bacterial bifunctional deaminase-reductase C-terminal" evidence="4">
    <location>
        <begin position="27"/>
        <end position="79"/>
    </location>
</feature>
<dbReference type="EMBL" id="CP001631">
    <property type="protein sequence ID" value="ACU53699.1"/>
    <property type="molecule type" value="Genomic_DNA"/>
</dbReference>
<evidence type="ECO:0000256" key="3">
    <source>
        <dbReference type="ARBA" id="ARBA00023002"/>
    </source>
</evidence>
<dbReference type="Pfam" id="PF01872">
    <property type="entry name" value="RibD_C"/>
    <property type="match status" value="2"/>
</dbReference>
<dbReference type="KEGG" id="afo:Afer_0749"/>
<proteinExistence type="predicted"/>
<dbReference type="SUPFAM" id="SSF53597">
    <property type="entry name" value="Dihydrofolate reductase-like"/>
    <property type="match status" value="1"/>
</dbReference>
<gene>
    <name evidence="5" type="ordered locus">Afer_0749</name>
</gene>
<dbReference type="InterPro" id="IPR024072">
    <property type="entry name" value="DHFR-like_dom_sf"/>
</dbReference>
<feature type="domain" description="Bacterial bifunctional deaminase-reductase C-terminal" evidence="4">
    <location>
        <begin position="144"/>
        <end position="183"/>
    </location>
</feature>
<keyword evidence="6" id="KW-1185">Reference proteome</keyword>
<evidence type="ECO:0000256" key="1">
    <source>
        <dbReference type="ARBA" id="ARBA00005104"/>
    </source>
</evidence>